<accession>A0A4W3HIZ6</accession>
<proteinExistence type="predicted"/>
<keyword evidence="3" id="KW-1185">Reference proteome</keyword>
<dbReference type="GeneTree" id="ENSGT01030000234571"/>
<dbReference type="GO" id="GO:0005737">
    <property type="term" value="C:cytoplasm"/>
    <property type="evidence" value="ECO:0007669"/>
    <property type="project" value="TreeGrafter"/>
</dbReference>
<dbReference type="PANTHER" id="PTHR12845">
    <property type="entry name" value="GUANINE NUCLEOTIDE EXCHANGE FACTOR"/>
    <property type="match status" value="1"/>
</dbReference>
<name>A0A4W3HIZ6_CALMI</name>
<sequence>MEMGKNSQQMESLRSRESKYIDTQPLYQNYWLQKLGGDQGKLRKDCSVLDTTLSLAGLVSSSILNSSSSQLSPKDSSFTSWREIPEVKASGVLASITAQECTLQEAMFEVITSEASYLRSLTVAVNHFSKCRELLDTLTPTEVHTLFSNLLRVREASERFLLELEDRLEEKVLVTNIGDIVLKHCAAFRKVYVPYVTNQMYQESMMQQLVGNEKFTQVLRELEANSMCQRQPLKSFLILPFQRITRLKILLENILTLSSPKSSMSECARSAVGAIGEIVSECDKNVKKMKQIEDLVYLEKRLEFPKTKSLPLISQTRWLVKEGELKEIFVQEPGATTTSLHLHLFNDLLLLSRKRAEGTFSVVDYAKPSKVKAICFQTKSLVFVLQLSENHEGNIKRMILGADNQCELQDWVTAISTPGVTPTC</sequence>
<dbReference type="KEGG" id="cmk:103187640"/>
<dbReference type="OrthoDB" id="9949355at2759"/>
<protein>
    <submittedName>
        <fullName evidence="2">Rho guanine nucleotide exchange factor 19-like</fullName>
    </submittedName>
</protein>
<dbReference type="Pfam" id="PF00621">
    <property type="entry name" value="RhoGEF"/>
    <property type="match status" value="1"/>
</dbReference>
<evidence type="ECO:0000259" key="1">
    <source>
        <dbReference type="PROSITE" id="PS50010"/>
    </source>
</evidence>
<dbReference type="OMA" id="HEIVTEC"/>
<feature type="domain" description="DH" evidence="1">
    <location>
        <begin position="102"/>
        <end position="285"/>
    </location>
</feature>
<dbReference type="Gene3D" id="1.20.900.10">
    <property type="entry name" value="Dbl homology (DH) domain"/>
    <property type="match status" value="1"/>
</dbReference>
<dbReference type="CDD" id="cd00160">
    <property type="entry name" value="RhoGEF"/>
    <property type="match status" value="1"/>
</dbReference>
<dbReference type="GO" id="GO:0005085">
    <property type="term" value="F:guanyl-nucleotide exchange factor activity"/>
    <property type="evidence" value="ECO:0007669"/>
    <property type="project" value="InterPro"/>
</dbReference>
<reference evidence="2" key="5">
    <citation type="submission" date="2025-09" db="UniProtKB">
        <authorList>
            <consortium name="Ensembl"/>
        </authorList>
    </citation>
    <scope>IDENTIFICATION</scope>
</reference>
<dbReference type="InterPro" id="IPR011993">
    <property type="entry name" value="PH-like_dom_sf"/>
</dbReference>
<dbReference type="InterPro" id="IPR000219">
    <property type="entry name" value="DH_dom"/>
</dbReference>
<gene>
    <name evidence="2" type="primary">si:ch73-15b2.5</name>
</gene>
<organism evidence="2 3">
    <name type="scientific">Callorhinchus milii</name>
    <name type="common">Ghost shark</name>
    <dbReference type="NCBI Taxonomy" id="7868"/>
    <lineage>
        <taxon>Eukaryota</taxon>
        <taxon>Metazoa</taxon>
        <taxon>Chordata</taxon>
        <taxon>Craniata</taxon>
        <taxon>Vertebrata</taxon>
        <taxon>Chondrichthyes</taxon>
        <taxon>Holocephali</taxon>
        <taxon>Chimaeriformes</taxon>
        <taxon>Callorhinchidae</taxon>
        <taxon>Callorhinchus</taxon>
    </lineage>
</organism>
<dbReference type="InParanoid" id="A0A4W3HIZ6"/>
<evidence type="ECO:0000313" key="3">
    <source>
        <dbReference type="Proteomes" id="UP000314986"/>
    </source>
</evidence>
<dbReference type="SUPFAM" id="SSF50729">
    <property type="entry name" value="PH domain-like"/>
    <property type="match status" value="1"/>
</dbReference>
<reference evidence="3" key="2">
    <citation type="journal article" date="2007" name="PLoS Biol.">
        <title>Survey sequencing and comparative analysis of the elephant shark (Callorhinchus milii) genome.</title>
        <authorList>
            <person name="Venkatesh B."/>
            <person name="Kirkness E.F."/>
            <person name="Loh Y.H."/>
            <person name="Halpern A.L."/>
            <person name="Lee A.P."/>
            <person name="Johnson J."/>
            <person name="Dandona N."/>
            <person name="Viswanathan L.D."/>
            <person name="Tay A."/>
            <person name="Venter J.C."/>
            <person name="Strausberg R.L."/>
            <person name="Brenner S."/>
        </authorList>
    </citation>
    <scope>NUCLEOTIDE SEQUENCE [LARGE SCALE GENOMIC DNA]</scope>
</reference>
<dbReference type="InterPro" id="IPR047271">
    <property type="entry name" value="Ephexin-like"/>
</dbReference>
<dbReference type="Ensembl" id="ENSCMIT00000016329.1">
    <property type="protein sequence ID" value="ENSCMIP00000016001.1"/>
    <property type="gene ID" value="ENSCMIG00000007766.1"/>
</dbReference>
<dbReference type="Proteomes" id="UP000314986">
    <property type="component" value="Unassembled WGS sequence"/>
</dbReference>
<dbReference type="AlphaFoldDB" id="A0A4W3HIZ6"/>
<dbReference type="Gene3D" id="2.30.29.30">
    <property type="entry name" value="Pleckstrin-homology domain (PH domain)/Phosphotyrosine-binding domain (PTB)"/>
    <property type="match status" value="1"/>
</dbReference>
<dbReference type="PROSITE" id="PS50010">
    <property type="entry name" value="DH_2"/>
    <property type="match status" value="1"/>
</dbReference>
<reference evidence="3" key="3">
    <citation type="journal article" date="2014" name="Nature">
        <title>Elephant shark genome provides unique insights into gnathostome evolution.</title>
        <authorList>
            <consortium name="International Elephant Shark Genome Sequencing Consortium"/>
            <person name="Venkatesh B."/>
            <person name="Lee A.P."/>
            <person name="Ravi V."/>
            <person name="Maurya A.K."/>
            <person name="Lian M.M."/>
            <person name="Swann J.B."/>
            <person name="Ohta Y."/>
            <person name="Flajnik M.F."/>
            <person name="Sutoh Y."/>
            <person name="Kasahara M."/>
            <person name="Hoon S."/>
            <person name="Gangu V."/>
            <person name="Roy S.W."/>
            <person name="Irimia M."/>
            <person name="Korzh V."/>
            <person name="Kondrychyn I."/>
            <person name="Lim Z.W."/>
            <person name="Tay B.H."/>
            <person name="Tohari S."/>
            <person name="Kong K.W."/>
            <person name="Ho S."/>
            <person name="Lorente-Galdos B."/>
            <person name="Quilez J."/>
            <person name="Marques-Bonet T."/>
            <person name="Raney B.J."/>
            <person name="Ingham P.W."/>
            <person name="Tay A."/>
            <person name="Hillier L.W."/>
            <person name="Minx P."/>
            <person name="Boehm T."/>
            <person name="Wilson R.K."/>
            <person name="Brenner S."/>
            <person name="Warren W.C."/>
        </authorList>
    </citation>
    <scope>NUCLEOTIDE SEQUENCE [LARGE SCALE GENOMIC DNA]</scope>
</reference>
<dbReference type="PANTHER" id="PTHR12845:SF9">
    <property type="entry name" value="RHO GUANINE NUCLEOTIDE EXCHANGE FACTOR 5-LIKE"/>
    <property type="match status" value="1"/>
</dbReference>
<evidence type="ECO:0000313" key="2">
    <source>
        <dbReference type="Ensembl" id="ENSCMIP00000016001.1"/>
    </source>
</evidence>
<reference evidence="2" key="4">
    <citation type="submission" date="2025-08" db="UniProtKB">
        <authorList>
            <consortium name="Ensembl"/>
        </authorList>
    </citation>
    <scope>IDENTIFICATION</scope>
</reference>
<dbReference type="GO" id="GO:0005634">
    <property type="term" value="C:nucleus"/>
    <property type="evidence" value="ECO:0007669"/>
    <property type="project" value="TreeGrafter"/>
</dbReference>
<reference evidence="3" key="1">
    <citation type="journal article" date="2006" name="Science">
        <title>Ancient noncoding elements conserved in the human genome.</title>
        <authorList>
            <person name="Venkatesh B."/>
            <person name="Kirkness E.F."/>
            <person name="Loh Y.H."/>
            <person name="Halpern A.L."/>
            <person name="Lee A.P."/>
            <person name="Johnson J."/>
            <person name="Dandona N."/>
            <person name="Viswanathan L.D."/>
            <person name="Tay A."/>
            <person name="Venter J.C."/>
            <person name="Strausberg R.L."/>
            <person name="Brenner S."/>
        </authorList>
    </citation>
    <scope>NUCLEOTIDE SEQUENCE [LARGE SCALE GENOMIC DNA]</scope>
</reference>
<dbReference type="InterPro" id="IPR035899">
    <property type="entry name" value="DBL_dom_sf"/>
</dbReference>
<dbReference type="GeneID" id="103187640"/>
<dbReference type="SUPFAM" id="SSF48065">
    <property type="entry name" value="DBL homology domain (DH-domain)"/>
    <property type="match status" value="1"/>
</dbReference>
<dbReference type="SMART" id="SM00325">
    <property type="entry name" value="RhoGEF"/>
    <property type="match status" value="1"/>
</dbReference>